<dbReference type="PANTHER" id="PTHR43775">
    <property type="entry name" value="FATTY ACID SYNTHASE"/>
    <property type="match status" value="1"/>
</dbReference>
<dbReference type="Gene3D" id="3.40.47.10">
    <property type="match status" value="1"/>
</dbReference>
<protein>
    <recommendedName>
        <fullName evidence="3">Malonyl-CoA:ACP transacylase (MAT) domain-containing protein</fullName>
    </recommendedName>
</protein>
<dbReference type="PATRIC" id="fig|1429439.4.peg.3577"/>
<dbReference type="Gene3D" id="3.30.70.3290">
    <property type="match status" value="1"/>
</dbReference>
<dbReference type="Proteomes" id="UP000019140">
    <property type="component" value="Unassembled WGS sequence"/>
</dbReference>
<feature type="non-terminal residue" evidence="4">
    <location>
        <position position="1"/>
    </location>
</feature>
<evidence type="ECO:0000313" key="4">
    <source>
        <dbReference type="EMBL" id="ETX05761.1"/>
    </source>
</evidence>
<dbReference type="InterPro" id="IPR016035">
    <property type="entry name" value="Acyl_Trfase/lysoPLipase"/>
</dbReference>
<dbReference type="Gene3D" id="3.30.70.250">
    <property type="entry name" value="Malonyl-CoA ACP transacylase, ACP-binding"/>
    <property type="match status" value="1"/>
</dbReference>
<dbReference type="Gene3D" id="3.40.366.10">
    <property type="entry name" value="Malonyl-Coenzyme A Acyl Carrier Protein, domain 2"/>
    <property type="match status" value="1"/>
</dbReference>
<evidence type="ECO:0000259" key="3">
    <source>
        <dbReference type="SMART" id="SM00827"/>
    </source>
</evidence>
<dbReference type="EMBL" id="AZHX01000873">
    <property type="protein sequence ID" value="ETX05761.1"/>
    <property type="molecule type" value="Genomic_DNA"/>
</dbReference>
<feature type="domain" description="Malonyl-CoA:ACP transacylase (MAT)" evidence="3">
    <location>
        <begin position="148"/>
        <end position="446"/>
    </location>
</feature>
<gene>
    <name evidence="4" type="ORF">ETSY2_21065</name>
</gene>
<dbReference type="InterPro" id="IPR016036">
    <property type="entry name" value="Malonyl_transacylase_ACP-bd"/>
</dbReference>
<dbReference type="AlphaFoldDB" id="W4M763"/>
<keyword evidence="1" id="KW-0808">Transferase</keyword>
<proteinExistence type="predicted"/>
<dbReference type="InterPro" id="IPR050091">
    <property type="entry name" value="PKS_NRPS_Biosynth_Enz"/>
</dbReference>
<feature type="region of interest" description="Disordered" evidence="2">
    <location>
        <begin position="506"/>
        <end position="531"/>
    </location>
</feature>
<name>W4M763_9BACT</name>
<evidence type="ECO:0000256" key="2">
    <source>
        <dbReference type="SAM" id="MobiDB-lite"/>
    </source>
</evidence>
<dbReference type="GO" id="GO:0004312">
    <property type="term" value="F:fatty acid synthase activity"/>
    <property type="evidence" value="ECO:0007669"/>
    <property type="project" value="TreeGrafter"/>
</dbReference>
<dbReference type="PANTHER" id="PTHR43775:SF51">
    <property type="entry name" value="INACTIVE PHENOLPHTHIOCEROL SYNTHESIS POLYKETIDE SYNTHASE TYPE I PKS1-RELATED"/>
    <property type="match status" value="1"/>
</dbReference>
<feature type="region of interest" description="Disordered" evidence="2">
    <location>
        <begin position="553"/>
        <end position="573"/>
    </location>
</feature>
<feature type="compositionally biased region" description="Polar residues" evidence="2">
    <location>
        <begin position="564"/>
        <end position="573"/>
    </location>
</feature>
<dbReference type="InterPro" id="IPR014043">
    <property type="entry name" value="Acyl_transferase_dom"/>
</dbReference>
<dbReference type="GO" id="GO:0006633">
    <property type="term" value="P:fatty acid biosynthetic process"/>
    <property type="evidence" value="ECO:0007669"/>
    <property type="project" value="TreeGrafter"/>
</dbReference>
<evidence type="ECO:0000256" key="1">
    <source>
        <dbReference type="ARBA" id="ARBA00022679"/>
    </source>
</evidence>
<comment type="caution">
    <text evidence="4">The sequence shown here is derived from an EMBL/GenBank/DDBJ whole genome shotgun (WGS) entry which is preliminary data.</text>
</comment>
<dbReference type="SUPFAM" id="SSF52151">
    <property type="entry name" value="FabD/lysophospholipase-like"/>
    <property type="match status" value="1"/>
</dbReference>
<sequence>ANSPFYVNDRLREWPARDTETPRRAGVSSFGIGGTNAHVVLEEAPARVTQPSLRPLQLVVLSAKSSTALDRMTTALSEHLAQPQQDDLADVHLADIAYTTQIGRRAFAHRRICVGGSIDDVRRALETRAPARVFSGQCPSQAPRVAFLFPGQGAQYVNMGRDFYVHEAVFRDTIDQCADLLFPHLDFDLRSILYPGEAQLEAAEARIHQTAVTQPALFAVSYALAKLWMAWGIVPQAMIGHSVGEFVAACLAGVMTLDEALALIAARGQLMQSLPAGAMLAVWSSESGIAPRLTPEVSVAAINRTDLCVVAGPKQAVQSLRRELEQQGIENRLLNTSHAFHSQMMDPILPPFGAVVERVALKPLQIPIVSTAQADWLTPELATDPQYWVRHLRQTVRFAESVEHVLGDPTWLLLEVGPGQTLSALAQQHPKYDRRQTVLASLPHAKQAAGDGARTLTTLGRLWLSGAPVSWADYWAHESRQRVHLPGYAFERKRFWIEPAAAPAQPLPLRHGTTHTPPPVSSANGSSPSHAVERLVSEQLQVMAQQLGLWHAAGDRHDTVAPPTASSRSEGDV</sequence>
<reference evidence="4 5" key="1">
    <citation type="journal article" date="2014" name="Nature">
        <title>An environmental bacterial taxon with a large and distinct metabolic repertoire.</title>
        <authorList>
            <person name="Wilson M.C."/>
            <person name="Mori T."/>
            <person name="Ruckert C."/>
            <person name="Uria A.R."/>
            <person name="Helf M.J."/>
            <person name="Takada K."/>
            <person name="Gernert C."/>
            <person name="Steffens U.A."/>
            <person name="Heycke N."/>
            <person name="Schmitt S."/>
            <person name="Rinke C."/>
            <person name="Helfrich E.J."/>
            <person name="Brachmann A.O."/>
            <person name="Gurgui C."/>
            <person name="Wakimoto T."/>
            <person name="Kracht M."/>
            <person name="Crusemann M."/>
            <person name="Hentschel U."/>
            <person name="Abe I."/>
            <person name="Matsunaga S."/>
            <person name="Kalinowski J."/>
            <person name="Takeyama H."/>
            <person name="Piel J."/>
        </authorList>
    </citation>
    <scope>NUCLEOTIDE SEQUENCE [LARGE SCALE GENOMIC DNA]</scope>
    <source>
        <strain evidence="5">TSY2</strain>
    </source>
</reference>
<dbReference type="Pfam" id="PF22621">
    <property type="entry name" value="CurL-like_PKS_C"/>
    <property type="match status" value="1"/>
</dbReference>
<dbReference type="InterPro" id="IPR016039">
    <property type="entry name" value="Thiolase-like"/>
</dbReference>
<dbReference type="SUPFAM" id="SSF53901">
    <property type="entry name" value="Thiolase-like"/>
    <property type="match status" value="1"/>
</dbReference>
<dbReference type="HOGENOM" id="CLU_475339_0_0_7"/>
<keyword evidence="5" id="KW-1185">Reference proteome</keyword>
<dbReference type="SMART" id="SM00827">
    <property type="entry name" value="PKS_AT"/>
    <property type="match status" value="1"/>
</dbReference>
<accession>W4M763</accession>
<dbReference type="SUPFAM" id="SSF55048">
    <property type="entry name" value="Probable ACP-binding domain of malonyl-CoA ACP transacylase"/>
    <property type="match status" value="1"/>
</dbReference>
<dbReference type="Pfam" id="PF00698">
    <property type="entry name" value="Acyl_transf_1"/>
    <property type="match status" value="1"/>
</dbReference>
<organism evidence="4 5">
    <name type="scientific">Candidatus Entotheonella gemina</name>
    <dbReference type="NCBI Taxonomy" id="1429439"/>
    <lineage>
        <taxon>Bacteria</taxon>
        <taxon>Pseudomonadati</taxon>
        <taxon>Nitrospinota/Tectimicrobiota group</taxon>
        <taxon>Candidatus Tectimicrobiota</taxon>
        <taxon>Candidatus Entotheonellia</taxon>
        <taxon>Candidatus Entotheonellales</taxon>
        <taxon>Candidatus Entotheonellaceae</taxon>
        <taxon>Candidatus Entotheonella</taxon>
    </lineage>
</organism>
<evidence type="ECO:0000313" key="5">
    <source>
        <dbReference type="Proteomes" id="UP000019140"/>
    </source>
</evidence>
<dbReference type="InterPro" id="IPR001227">
    <property type="entry name" value="Ac_transferase_dom_sf"/>
</dbReference>